<dbReference type="InterPro" id="IPR000182">
    <property type="entry name" value="GNAT_dom"/>
</dbReference>
<evidence type="ECO:0000313" key="5">
    <source>
        <dbReference type="Proteomes" id="UP001468798"/>
    </source>
</evidence>
<dbReference type="CDD" id="cd04301">
    <property type="entry name" value="NAT_SF"/>
    <property type="match status" value="1"/>
</dbReference>
<comment type="caution">
    <text evidence="4">The sequence shown here is derived from an EMBL/GenBank/DDBJ whole genome shotgun (WGS) entry which is preliminary data.</text>
</comment>
<accession>A0ABU9NN75</accession>
<dbReference type="GO" id="GO:0016746">
    <property type="term" value="F:acyltransferase activity"/>
    <property type="evidence" value="ECO:0007669"/>
    <property type="project" value="UniProtKB-KW"/>
</dbReference>
<sequence>MITKASVADVAELAALINSAYRGETSKKGWTTEANLLEGTRTTPEELATIINTTQHYLFKFTRDEKIIGSVLLIAKKDVLYLGMLTVSPELQNSGIGKQLLQAAEQHAQQLELSRIQMTVIGIRKELLAWYVRNGYEDTGLREPFPFGEGDKALTSAPLDFMLLEKKILF</sequence>
<dbReference type="InterPro" id="IPR016181">
    <property type="entry name" value="Acyl_CoA_acyltransferase"/>
</dbReference>
<dbReference type="Gene3D" id="3.40.630.30">
    <property type="match status" value="1"/>
</dbReference>
<evidence type="ECO:0000256" key="2">
    <source>
        <dbReference type="ARBA" id="ARBA00023315"/>
    </source>
</evidence>
<keyword evidence="2 4" id="KW-0012">Acyltransferase</keyword>
<dbReference type="SUPFAM" id="SSF55729">
    <property type="entry name" value="Acyl-CoA N-acyltransferases (Nat)"/>
    <property type="match status" value="1"/>
</dbReference>
<dbReference type="EC" id="2.3.1.-" evidence="4"/>
<dbReference type="PANTHER" id="PTHR43877:SF2">
    <property type="entry name" value="AMINOALKYLPHOSPHONATE N-ACETYLTRANSFERASE-RELATED"/>
    <property type="match status" value="1"/>
</dbReference>
<evidence type="ECO:0000259" key="3">
    <source>
        <dbReference type="PROSITE" id="PS51186"/>
    </source>
</evidence>
<gene>
    <name evidence="4" type="ORF">WFZ86_09475</name>
</gene>
<dbReference type="PROSITE" id="PS51186">
    <property type="entry name" value="GNAT"/>
    <property type="match status" value="1"/>
</dbReference>
<keyword evidence="1 4" id="KW-0808">Transferase</keyword>
<organism evidence="4 5">
    <name type="scientific">Flavobacterium polysaccharolyticum</name>
    <dbReference type="NCBI Taxonomy" id="3133148"/>
    <lineage>
        <taxon>Bacteria</taxon>
        <taxon>Pseudomonadati</taxon>
        <taxon>Bacteroidota</taxon>
        <taxon>Flavobacteriia</taxon>
        <taxon>Flavobacteriales</taxon>
        <taxon>Flavobacteriaceae</taxon>
        <taxon>Flavobacterium</taxon>
    </lineage>
</organism>
<dbReference type="EMBL" id="JBCGDP010000008">
    <property type="protein sequence ID" value="MEM0576729.1"/>
    <property type="molecule type" value="Genomic_DNA"/>
</dbReference>
<dbReference type="Proteomes" id="UP001468798">
    <property type="component" value="Unassembled WGS sequence"/>
</dbReference>
<dbReference type="InterPro" id="IPR050832">
    <property type="entry name" value="Bact_Acetyltransf"/>
</dbReference>
<evidence type="ECO:0000256" key="1">
    <source>
        <dbReference type="ARBA" id="ARBA00022679"/>
    </source>
</evidence>
<evidence type="ECO:0000313" key="4">
    <source>
        <dbReference type="EMBL" id="MEM0576729.1"/>
    </source>
</evidence>
<protein>
    <submittedName>
        <fullName evidence="4">GNAT family N-acetyltransferase</fullName>
        <ecNumber evidence="4">2.3.1.-</ecNumber>
    </submittedName>
</protein>
<feature type="domain" description="N-acetyltransferase" evidence="3">
    <location>
        <begin position="1"/>
        <end position="160"/>
    </location>
</feature>
<dbReference type="PANTHER" id="PTHR43877">
    <property type="entry name" value="AMINOALKYLPHOSPHONATE N-ACETYLTRANSFERASE-RELATED-RELATED"/>
    <property type="match status" value="1"/>
</dbReference>
<dbReference type="Pfam" id="PF13673">
    <property type="entry name" value="Acetyltransf_10"/>
    <property type="match status" value="1"/>
</dbReference>
<reference evidence="4 5" key="1">
    <citation type="submission" date="2024-03" db="EMBL/GenBank/DDBJ databases">
        <title>Two novel species of the genus Flavobacterium exhibiting potentially degradation of complex polysaccharides.</title>
        <authorList>
            <person name="Lian X."/>
        </authorList>
    </citation>
    <scope>NUCLEOTIDE SEQUENCE [LARGE SCALE GENOMIC DNA]</scope>
    <source>
        <strain evidence="4 5">N6</strain>
    </source>
</reference>
<keyword evidence="5" id="KW-1185">Reference proteome</keyword>
<name>A0ABU9NN75_9FLAO</name>
<dbReference type="RefSeq" id="WP_342691718.1">
    <property type="nucleotide sequence ID" value="NZ_JBCGDP010000008.1"/>
</dbReference>
<proteinExistence type="predicted"/>